<dbReference type="GeneID" id="20820115"/>
<evidence type="ECO:0000313" key="1">
    <source>
        <dbReference type="EMBL" id="ETV65070.1"/>
    </source>
</evidence>
<protein>
    <submittedName>
        <fullName evidence="1">Uncharacterized protein</fullName>
    </submittedName>
</protein>
<gene>
    <name evidence="1" type="ORF">H257_18119</name>
</gene>
<dbReference type="PANTHER" id="PTHR47169">
    <property type="entry name" value="OS01G0541250 PROTEIN"/>
    <property type="match status" value="1"/>
</dbReference>
<accession>W4FCA0</accession>
<organism evidence="1">
    <name type="scientific">Aphanomyces astaci</name>
    <name type="common">Crayfish plague agent</name>
    <dbReference type="NCBI Taxonomy" id="112090"/>
    <lineage>
        <taxon>Eukaryota</taxon>
        <taxon>Sar</taxon>
        <taxon>Stramenopiles</taxon>
        <taxon>Oomycota</taxon>
        <taxon>Saprolegniomycetes</taxon>
        <taxon>Saprolegniales</taxon>
        <taxon>Verrucalvaceae</taxon>
        <taxon>Aphanomyces</taxon>
    </lineage>
</organism>
<dbReference type="GO" id="GO:0003676">
    <property type="term" value="F:nucleic acid binding"/>
    <property type="evidence" value="ECO:0007669"/>
    <property type="project" value="InterPro"/>
</dbReference>
<reference evidence="1" key="1">
    <citation type="submission" date="2013-12" db="EMBL/GenBank/DDBJ databases">
        <title>The Genome Sequence of Aphanomyces astaci APO3.</title>
        <authorList>
            <consortium name="The Broad Institute Genomics Platform"/>
            <person name="Russ C."/>
            <person name="Tyler B."/>
            <person name="van West P."/>
            <person name="Dieguez-Uribeondo J."/>
            <person name="Young S.K."/>
            <person name="Zeng Q."/>
            <person name="Gargeya S."/>
            <person name="Fitzgerald M."/>
            <person name="Abouelleil A."/>
            <person name="Alvarado L."/>
            <person name="Chapman S.B."/>
            <person name="Gainer-Dewar J."/>
            <person name="Goldberg J."/>
            <person name="Griggs A."/>
            <person name="Gujja S."/>
            <person name="Hansen M."/>
            <person name="Howarth C."/>
            <person name="Imamovic A."/>
            <person name="Ireland A."/>
            <person name="Larimer J."/>
            <person name="McCowan C."/>
            <person name="Murphy C."/>
            <person name="Pearson M."/>
            <person name="Poon T.W."/>
            <person name="Priest M."/>
            <person name="Roberts A."/>
            <person name="Saif S."/>
            <person name="Shea T."/>
            <person name="Sykes S."/>
            <person name="Wortman J."/>
            <person name="Nusbaum C."/>
            <person name="Birren B."/>
        </authorList>
    </citation>
    <scope>NUCLEOTIDE SEQUENCE [LARGE SCALE GENOMIC DNA]</scope>
    <source>
        <strain evidence="1">APO3</strain>
    </source>
</reference>
<proteinExistence type="predicted"/>
<dbReference type="Gene3D" id="3.30.420.10">
    <property type="entry name" value="Ribonuclease H-like superfamily/Ribonuclease H"/>
    <property type="match status" value="1"/>
</dbReference>
<dbReference type="RefSeq" id="XP_009845429.1">
    <property type="nucleotide sequence ID" value="XM_009847127.1"/>
</dbReference>
<dbReference type="InterPro" id="IPR036397">
    <property type="entry name" value="RNaseH_sf"/>
</dbReference>
<name>W4FCA0_APHAT</name>
<dbReference type="EMBL" id="KI913251">
    <property type="protein sequence ID" value="ETV65070.1"/>
    <property type="molecule type" value="Genomic_DNA"/>
</dbReference>
<dbReference type="VEuPathDB" id="FungiDB:H257_18119"/>
<dbReference type="AlphaFoldDB" id="W4FCA0"/>
<sequence length="209" mass="24301">RVLTDKEIEHAVKLVPLHARQTMRTLAAQSSVKKTTIIRHMQRAKTLMSKTSHSKPYLTDANALGRVQHALSFIKPTSKGTIFDSMHAHVHVDEIWFFLTTVKKRYYAYEDEDLPTRQLKSKRYITKVMFLAAVARPRYDYHNKCIFDGKIGVWPFVENVLAKRNSRNRPKGTPLLVPQTVTAEVYLKMISKSSCRRFRQKCLDKIRVK</sequence>
<feature type="non-terminal residue" evidence="1">
    <location>
        <position position="1"/>
    </location>
</feature>
<dbReference type="PANTHER" id="PTHR47169:SF2">
    <property type="entry name" value="OS01G0541250 PROTEIN"/>
    <property type="match status" value="1"/>
</dbReference>